<dbReference type="EMBL" id="AP024145">
    <property type="protein sequence ID" value="BCM83133.1"/>
    <property type="molecule type" value="Genomic_DNA"/>
</dbReference>
<feature type="domain" description="PilZ" evidence="1">
    <location>
        <begin position="40"/>
        <end position="126"/>
    </location>
</feature>
<dbReference type="AlphaFoldDB" id="A0A8H9C5P9"/>
<dbReference type="SUPFAM" id="SSF141371">
    <property type="entry name" value="PilZ domain-like"/>
    <property type="match status" value="2"/>
</dbReference>
<sequence>MAASVGASVMGSAAEDAPGDVPVRPASAIARALSLRAMSEQRRHNRVAVALLGRYMLSDRQEYPCQTVDMSPGGVRLTCAVGGEVGERIVIYLEHVGRIEGTVARILPDGIAVTINATTHKRDKIASQLTWLANRTVLGLPEDRRHERVVPRRALTTLHLDGGREISARIVDISLSGAAIACEVELPLDTALTVGRTPGRVVRRFKGGAAIEFRLPLSPDRFDENLVL</sequence>
<gene>
    <name evidence="2" type="ORF">mvi_15940</name>
</gene>
<feature type="domain" description="PilZ" evidence="1">
    <location>
        <begin position="143"/>
        <end position="220"/>
    </location>
</feature>
<evidence type="ECO:0000313" key="3">
    <source>
        <dbReference type="Proteomes" id="UP000663508"/>
    </source>
</evidence>
<accession>A0A8H9C5P9</accession>
<dbReference type="Proteomes" id="UP000663508">
    <property type="component" value="Chromosome"/>
</dbReference>
<evidence type="ECO:0000259" key="1">
    <source>
        <dbReference type="Pfam" id="PF07238"/>
    </source>
</evidence>
<dbReference type="Pfam" id="PF07238">
    <property type="entry name" value="PilZ"/>
    <property type="match status" value="2"/>
</dbReference>
<dbReference type="InterPro" id="IPR009875">
    <property type="entry name" value="PilZ_domain"/>
</dbReference>
<dbReference type="KEGG" id="mind:mvi_15940"/>
<name>A0A8H9C5P9_9HYPH</name>
<evidence type="ECO:0000313" key="2">
    <source>
        <dbReference type="EMBL" id="BCM83133.1"/>
    </source>
</evidence>
<dbReference type="Gene3D" id="2.40.10.220">
    <property type="entry name" value="predicted glycosyltransferase like domains"/>
    <property type="match status" value="2"/>
</dbReference>
<proteinExistence type="predicted"/>
<reference evidence="2" key="1">
    <citation type="submission" date="2020-11" db="EMBL/GenBank/DDBJ databases">
        <title>Complete genome sequence of a novel pathogenic Methylobacterium strain isolated from rice in Vietnam.</title>
        <authorList>
            <person name="Lai K."/>
            <person name="Okazaki S."/>
            <person name="Higashi K."/>
            <person name="Mori H."/>
            <person name="Toyoda A."/>
            <person name="Kurokawa K."/>
        </authorList>
    </citation>
    <scope>NUCLEOTIDE SEQUENCE</scope>
    <source>
        <strain evidence="2">VL1</strain>
    </source>
</reference>
<organism evidence="2 3">
    <name type="scientific">Methylobacterium indicum</name>
    <dbReference type="NCBI Taxonomy" id="1775910"/>
    <lineage>
        <taxon>Bacteria</taxon>
        <taxon>Pseudomonadati</taxon>
        <taxon>Pseudomonadota</taxon>
        <taxon>Alphaproteobacteria</taxon>
        <taxon>Hyphomicrobiales</taxon>
        <taxon>Methylobacteriaceae</taxon>
        <taxon>Methylobacterium</taxon>
    </lineage>
</organism>
<dbReference type="GO" id="GO:0035438">
    <property type="term" value="F:cyclic-di-GMP binding"/>
    <property type="evidence" value="ECO:0007669"/>
    <property type="project" value="InterPro"/>
</dbReference>
<protein>
    <submittedName>
        <fullName evidence="2">Pilus assembly protein PilZ</fullName>
    </submittedName>
</protein>